<evidence type="ECO:0000313" key="1">
    <source>
        <dbReference type="EMBL" id="KAH6645410.1"/>
    </source>
</evidence>
<dbReference type="Pfam" id="PF12138">
    <property type="entry name" value="Spherulin4"/>
    <property type="match status" value="1"/>
</dbReference>
<dbReference type="PANTHER" id="PTHR35040">
    <property type="match status" value="1"/>
</dbReference>
<proteinExistence type="predicted"/>
<keyword evidence="2" id="KW-1185">Reference proteome</keyword>
<dbReference type="OrthoDB" id="5342184at2759"/>
<dbReference type="InterPro" id="IPR021986">
    <property type="entry name" value="Spherulin4"/>
</dbReference>
<dbReference type="RefSeq" id="XP_045951924.1">
    <property type="nucleotide sequence ID" value="XM_046098837.1"/>
</dbReference>
<dbReference type="PANTHER" id="PTHR35040:SF9">
    <property type="entry name" value="4-LIKE CELL SURFACE PROTEIN, PUTATIVE (AFU_ORTHOLOGUE AFUA_4G14080)-RELATED"/>
    <property type="match status" value="1"/>
</dbReference>
<sequence length="244" mass="27393">MLLVPLYIYPTNSSWMPIYNAIELRPTLNFTVIVNPSSGPGENPLPSDDYYTAVQKLNSYANVKTVGYVRTGYATRNITEVIDDVLTYAGWSANSSSLGMSGIFFDEAVHQYDADAVTYMETIDQVAKNATGLLGDRRVIHNPGTIPDSRYNNSYVDITVVFEDNYTAWQNKSAEVEALSEHRHLNSIMINSVPWMSDSDLKMFVNDLAAKGEHIFITGNQKSFYESFASDWFNFVDVTKSTNQ</sequence>
<accession>A0A9P8UBW1</accession>
<dbReference type="AlphaFoldDB" id="A0A9P8UBW1"/>
<dbReference type="GeneID" id="70127729"/>
<protein>
    <submittedName>
        <fullName evidence="1">Spherulation-specific family 4</fullName>
    </submittedName>
</protein>
<evidence type="ECO:0000313" key="2">
    <source>
        <dbReference type="Proteomes" id="UP000758603"/>
    </source>
</evidence>
<comment type="caution">
    <text evidence="1">The sequence shown here is derived from an EMBL/GenBank/DDBJ whole genome shotgun (WGS) entry which is preliminary data.</text>
</comment>
<dbReference type="Proteomes" id="UP000758603">
    <property type="component" value="Unassembled WGS sequence"/>
</dbReference>
<gene>
    <name evidence="1" type="ORF">BKA67DRAFT_527293</name>
</gene>
<reference evidence="1" key="1">
    <citation type="journal article" date="2021" name="Nat. Commun.">
        <title>Genetic determinants of endophytism in the Arabidopsis root mycobiome.</title>
        <authorList>
            <person name="Mesny F."/>
            <person name="Miyauchi S."/>
            <person name="Thiergart T."/>
            <person name="Pickel B."/>
            <person name="Atanasova L."/>
            <person name="Karlsson M."/>
            <person name="Huettel B."/>
            <person name="Barry K.W."/>
            <person name="Haridas S."/>
            <person name="Chen C."/>
            <person name="Bauer D."/>
            <person name="Andreopoulos W."/>
            <person name="Pangilinan J."/>
            <person name="LaButti K."/>
            <person name="Riley R."/>
            <person name="Lipzen A."/>
            <person name="Clum A."/>
            <person name="Drula E."/>
            <person name="Henrissat B."/>
            <person name="Kohler A."/>
            <person name="Grigoriev I.V."/>
            <person name="Martin F.M."/>
            <person name="Hacquard S."/>
        </authorList>
    </citation>
    <scope>NUCLEOTIDE SEQUENCE</scope>
    <source>
        <strain evidence="1">MPI-SDFR-AT-0073</strain>
    </source>
</reference>
<organism evidence="1 2">
    <name type="scientific">Truncatella angustata</name>
    <dbReference type="NCBI Taxonomy" id="152316"/>
    <lineage>
        <taxon>Eukaryota</taxon>
        <taxon>Fungi</taxon>
        <taxon>Dikarya</taxon>
        <taxon>Ascomycota</taxon>
        <taxon>Pezizomycotina</taxon>
        <taxon>Sordariomycetes</taxon>
        <taxon>Xylariomycetidae</taxon>
        <taxon>Amphisphaeriales</taxon>
        <taxon>Sporocadaceae</taxon>
        <taxon>Truncatella</taxon>
    </lineage>
</organism>
<name>A0A9P8UBW1_9PEZI</name>
<dbReference type="EMBL" id="JAGPXC010000011">
    <property type="protein sequence ID" value="KAH6645410.1"/>
    <property type="molecule type" value="Genomic_DNA"/>
</dbReference>